<dbReference type="EC" id="2.7.1.16" evidence="9"/>
<dbReference type="Gene3D" id="3.30.420.40">
    <property type="match status" value="2"/>
</dbReference>
<evidence type="ECO:0000256" key="3">
    <source>
        <dbReference type="ARBA" id="ARBA00022777"/>
    </source>
</evidence>
<dbReference type="RefSeq" id="WP_309940196.1">
    <property type="nucleotide sequence ID" value="NZ_AP025305.1"/>
</dbReference>
<dbReference type="PANTHER" id="PTHR43435">
    <property type="entry name" value="RIBULOKINASE"/>
    <property type="match status" value="1"/>
</dbReference>
<accession>A0AAE4BU01</accession>
<dbReference type="InterPro" id="IPR018484">
    <property type="entry name" value="FGGY_N"/>
</dbReference>
<dbReference type="EMBL" id="JAVDQD010000004">
    <property type="protein sequence ID" value="MDR6240298.1"/>
    <property type="molecule type" value="Genomic_DNA"/>
</dbReference>
<dbReference type="GO" id="GO:0005524">
    <property type="term" value="F:ATP binding"/>
    <property type="evidence" value="ECO:0007669"/>
    <property type="project" value="UniProtKB-KW"/>
</dbReference>
<protein>
    <submittedName>
        <fullName evidence="9">L-ribulokinase</fullName>
        <ecNumber evidence="9">2.7.1.16</ecNumber>
    </submittedName>
</protein>
<dbReference type="GO" id="GO:0005737">
    <property type="term" value="C:cytoplasm"/>
    <property type="evidence" value="ECO:0007669"/>
    <property type="project" value="TreeGrafter"/>
</dbReference>
<dbReference type="CDD" id="cd07781">
    <property type="entry name" value="ASKHA_NBD_FGGY_L-RBK"/>
    <property type="match status" value="1"/>
</dbReference>
<keyword evidence="3" id="KW-0418">Kinase</keyword>
<name>A0AAE4BU01_9BACT</name>
<feature type="domain" description="Carbohydrate kinase FGGY C-terminal" evidence="8">
    <location>
        <begin position="293"/>
        <end position="480"/>
    </location>
</feature>
<evidence type="ECO:0000256" key="1">
    <source>
        <dbReference type="ARBA" id="ARBA00022679"/>
    </source>
</evidence>
<evidence type="ECO:0000256" key="2">
    <source>
        <dbReference type="ARBA" id="ARBA00022741"/>
    </source>
</evidence>
<dbReference type="AlphaFoldDB" id="A0AAE4BU01"/>
<evidence type="ECO:0000313" key="9">
    <source>
        <dbReference type="EMBL" id="MDR6240298.1"/>
    </source>
</evidence>
<keyword evidence="6" id="KW-0119">Carbohydrate metabolism</keyword>
<feature type="domain" description="Carbohydrate kinase FGGY N-terminal" evidence="7">
    <location>
        <begin position="3"/>
        <end position="282"/>
    </location>
</feature>
<dbReference type="InterPro" id="IPR043129">
    <property type="entry name" value="ATPase_NBD"/>
</dbReference>
<dbReference type="InterPro" id="IPR005929">
    <property type="entry name" value="Ribulokinase"/>
</dbReference>
<comment type="caution">
    <text evidence="9">The sequence shown here is derived from an EMBL/GenBank/DDBJ whole genome shotgun (WGS) entry which is preliminary data.</text>
</comment>
<organism evidence="9 10">
    <name type="scientific">Aureibacter tunicatorum</name>
    <dbReference type="NCBI Taxonomy" id="866807"/>
    <lineage>
        <taxon>Bacteria</taxon>
        <taxon>Pseudomonadati</taxon>
        <taxon>Bacteroidota</taxon>
        <taxon>Cytophagia</taxon>
        <taxon>Cytophagales</taxon>
        <taxon>Persicobacteraceae</taxon>
        <taxon>Aureibacter</taxon>
    </lineage>
</organism>
<dbReference type="SUPFAM" id="SSF53067">
    <property type="entry name" value="Actin-like ATPase domain"/>
    <property type="match status" value="2"/>
</dbReference>
<gene>
    <name evidence="9" type="ORF">HNQ88_003364</name>
</gene>
<dbReference type="GO" id="GO:0019569">
    <property type="term" value="P:L-arabinose catabolic process to D-xylulose 5-phosphate"/>
    <property type="evidence" value="ECO:0007669"/>
    <property type="project" value="InterPro"/>
</dbReference>
<evidence type="ECO:0000313" key="10">
    <source>
        <dbReference type="Proteomes" id="UP001185092"/>
    </source>
</evidence>
<reference evidence="9" key="1">
    <citation type="submission" date="2023-07" db="EMBL/GenBank/DDBJ databases">
        <title>Genomic Encyclopedia of Type Strains, Phase IV (KMG-IV): sequencing the most valuable type-strain genomes for metagenomic binning, comparative biology and taxonomic classification.</title>
        <authorList>
            <person name="Goeker M."/>
        </authorList>
    </citation>
    <scope>NUCLEOTIDE SEQUENCE</scope>
    <source>
        <strain evidence="9">DSM 26174</strain>
    </source>
</reference>
<dbReference type="Pfam" id="PF02782">
    <property type="entry name" value="FGGY_C"/>
    <property type="match status" value="1"/>
</dbReference>
<dbReference type="PIRSF" id="PIRSF000538">
    <property type="entry name" value="GlpK"/>
    <property type="match status" value="1"/>
</dbReference>
<dbReference type="Proteomes" id="UP001185092">
    <property type="component" value="Unassembled WGS sequence"/>
</dbReference>
<evidence type="ECO:0000259" key="7">
    <source>
        <dbReference type="Pfam" id="PF00370"/>
    </source>
</evidence>
<dbReference type="NCBIfam" id="NF003154">
    <property type="entry name" value="PRK04123.1"/>
    <property type="match status" value="1"/>
</dbReference>
<evidence type="ECO:0000259" key="8">
    <source>
        <dbReference type="Pfam" id="PF02782"/>
    </source>
</evidence>
<keyword evidence="1 9" id="KW-0808">Transferase</keyword>
<keyword evidence="5" id="KW-0054">Arabinose catabolism</keyword>
<proteinExistence type="predicted"/>
<dbReference type="Pfam" id="PF00370">
    <property type="entry name" value="FGGY_N"/>
    <property type="match status" value="1"/>
</dbReference>
<evidence type="ECO:0000256" key="4">
    <source>
        <dbReference type="ARBA" id="ARBA00022840"/>
    </source>
</evidence>
<dbReference type="GO" id="GO:0019150">
    <property type="term" value="F:D-ribulokinase activity"/>
    <property type="evidence" value="ECO:0007669"/>
    <property type="project" value="TreeGrafter"/>
</dbReference>
<evidence type="ECO:0000256" key="5">
    <source>
        <dbReference type="ARBA" id="ARBA00022935"/>
    </source>
</evidence>
<dbReference type="GO" id="GO:0008741">
    <property type="term" value="F:ribulokinase activity"/>
    <property type="evidence" value="ECO:0007669"/>
    <property type="project" value="UniProtKB-EC"/>
</dbReference>
<dbReference type="PANTHER" id="PTHR43435:SF4">
    <property type="entry name" value="FGGY CARBOHYDRATE KINASE DOMAIN-CONTAINING PROTEIN"/>
    <property type="match status" value="1"/>
</dbReference>
<sequence length="558" mass="61121">MIYTIGVDFGSNSVRLALVDYYSGDLILTESQEYQQGCKGVFASEFDDLVARQDATDYLNSLIMAFNALHDVARDKGISLLNIKSMSIDATGSTPIPITRQMVPLSSLEVFRENLNAKAWMWKDHSSEEEAKRITDVIREYASEYLKLCGGKYSSEWFWAKILHCRNVDLLVFDLAYTWVEFSDFVPAVLSGVADAQQIKRNACAAGHKGLFDAALGGFPSKKVIETIDPHLVRILDSLPDQVYNVSEVIGTLSEHWAKSLGLSTEVMITAGALDAHVGAIGSGVNQQSLVRVVGTSTCDIIIGGKEIGLIEGVSGIAQDSVIPGYVGIEGGQSAVGDLFKWFVEGVLGKQADYHAALCDKAAKLEVGESGLVALDWNNGNRNILLDAHLSGLILGQSLFTQDYEIYRALLEGSAFGALKIIDQIQNAGVPIKKIICTGGIPQKNSLLMQIYADVFDRPVYVPDMEENVAYGAAIIAAAAIKDNEGRSRSILQIQETYLGQSQMVYYPIKTNVESYKRLYGLYTQLHDAFGREGIPHDMFGVMKELIKLKNSVKKSRQ</sequence>
<dbReference type="InterPro" id="IPR000577">
    <property type="entry name" value="Carb_kinase_FGGY"/>
</dbReference>
<dbReference type="InterPro" id="IPR018485">
    <property type="entry name" value="FGGY_C"/>
</dbReference>
<keyword evidence="4" id="KW-0067">ATP-binding</keyword>
<keyword evidence="10" id="KW-1185">Reference proteome</keyword>
<evidence type="ECO:0000256" key="6">
    <source>
        <dbReference type="ARBA" id="ARBA00023277"/>
    </source>
</evidence>
<keyword evidence="2" id="KW-0547">Nucleotide-binding</keyword>